<evidence type="ECO:0000313" key="10">
    <source>
        <dbReference type="Proteomes" id="UP000596742"/>
    </source>
</evidence>
<dbReference type="OrthoDB" id="116216at2759"/>
<evidence type="ECO:0000256" key="1">
    <source>
        <dbReference type="ARBA" id="ARBA00022679"/>
    </source>
</evidence>
<sequence length="502" mass="55880">MQGSLPLLSDKGSVPGPSALHGTTSGMVTQHPFKGIEGASTEYKPQHYTTPATATFAPSYVGTPYVSQGINVSTPLHVAPATSSESYAASLVQSRPALYPHIGSMIQQPPPAFMTPVMTTVASTGPSPMQIDTSRFRQYTLKLKPKKCQLFQPEVEFLGKLVSANGISVSPSKIEAVKKWPTPKSKKELMSYLGFVNYHRDHLHNYAEMTACLYDLAHQTGEVEWQQCHEKAFQQSKTALISAPCLTYPNANDKFILDTDASDTTIGAVLSQLQNGEERVICFASHVLLKPQRRYCTTRKELLAVVKFCRHFRHYLLGRRFILRTDHNSLVWLMRFKHIEGQLARWLEELSSFDMEIIHRPGKKHCNADGLSRIPDDVPECDCYRAGLDPTTLPCHGCKYCLRAHEQWSRFGNDVDDVIPLATKSVIASVRTVSVVAENDKDMSTDQEPTALAGDCHSDPSPNLDDTLPYADGNPCSNWAPEYPPEQLKIFQQEDPDLAPIY</sequence>
<proteinExistence type="predicted"/>
<dbReference type="PANTHER" id="PTHR37984">
    <property type="entry name" value="PROTEIN CBG26694"/>
    <property type="match status" value="1"/>
</dbReference>
<accession>A0A8B6CKB0</accession>
<protein>
    <recommendedName>
        <fullName evidence="8">Reverse transcriptase RNase H-like domain-containing protein</fullName>
    </recommendedName>
</protein>
<dbReference type="FunFam" id="3.10.20.370:FF:000001">
    <property type="entry name" value="Retrovirus-related Pol polyprotein from transposon 17.6-like protein"/>
    <property type="match status" value="1"/>
</dbReference>
<keyword evidence="10" id="KW-1185">Reference proteome</keyword>
<keyword evidence="6" id="KW-0695">RNA-directed DNA polymerase</keyword>
<dbReference type="Gene3D" id="3.30.70.270">
    <property type="match status" value="2"/>
</dbReference>
<organism evidence="9 10">
    <name type="scientific">Mytilus galloprovincialis</name>
    <name type="common">Mediterranean mussel</name>
    <dbReference type="NCBI Taxonomy" id="29158"/>
    <lineage>
        <taxon>Eukaryota</taxon>
        <taxon>Metazoa</taxon>
        <taxon>Spiralia</taxon>
        <taxon>Lophotrochozoa</taxon>
        <taxon>Mollusca</taxon>
        <taxon>Bivalvia</taxon>
        <taxon>Autobranchia</taxon>
        <taxon>Pteriomorphia</taxon>
        <taxon>Mytilida</taxon>
        <taxon>Mytiloidea</taxon>
        <taxon>Mytilidae</taxon>
        <taxon>Mytilinae</taxon>
        <taxon>Mytilus</taxon>
    </lineage>
</organism>
<dbReference type="PANTHER" id="PTHR37984:SF5">
    <property type="entry name" value="PROTEIN NYNRIN-LIKE"/>
    <property type="match status" value="1"/>
</dbReference>
<dbReference type="EMBL" id="UYJE01001828">
    <property type="protein sequence ID" value="VDI05580.1"/>
    <property type="molecule type" value="Genomic_DNA"/>
</dbReference>
<comment type="caution">
    <text evidence="9">The sequence shown here is derived from an EMBL/GenBank/DDBJ whole genome shotgun (WGS) entry which is preliminary data.</text>
</comment>
<dbReference type="Proteomes" id="UP000596742">
    <property type="component" value="Unassembled WGS sequence"/>
</dbReference>
<evidence type="ECO:0000256" key="3">
    <source>
        <dbReference type="ARBA" id="ARBA00022722"/>
    </source>
</evidence>
<dbReference type="Pfam" id="PF17917">
    <property type="entry name" value="RT_RNaseH"/>
    <property type="match status" value="1"/>
</dbReference>
<dbReference type="FunFam" id="3.30.70.270:FF:000020">
    <property type="entry name" value="Transposon Tf2-6 polyprotein-like Protein"/>
    <property type="match status" value="1"/>
</dbReference>
<evidence type="ECO:0000259" key="8">
    <source>
        <dbReference type="Pfam" id="PF17917"/>
    </source>
</evidence>
<dbReference type="InterPro" id="IPR043128">
    <property type="entry name" value="Rev_trsase/Diguanyl_cyclase"/>
</dbReference>
<dbReference type="GO" id="GO:0003824">
    <property type="term" value="F:catalytic activity"/>
    <property type="evidence" value="ECO:0007669"/>
    <property type="project" value="UniProtKB-KW"/>
</dbReference>
<keyword evidence="3" id="KW-0540">Nuclease</keyword>
<keyword evidence="4" id="KW-0255">Endonuclease</keyword>
<dbReference type="Gene3D" id="3.10.20.370">
    <property type="match status" value="1"/>
</dbReference>
<feature type="region of interest" description="Disordered" evidence="7">
    <location>
        <begin position="1"/>
        <end position="29"/>
    </location>
</feature>
<dbReference type="CDD" id="cd09274">
    <property type="entry name" value="RNase_HI_RT_Ty3"/>
    <property type="match status" value="1"/>
</dbReference>
<dbReference type="AlphaFoldDB" id="A0A8B6CKB0"/>
<evidence type="ECO:0000313" key="9">
    <source>
        <dbReference type="EMBL" id="VDI05580.1"/>
    </source>
</evidence>
<keyword evidence="2" id="KW-0548">Nucleotidyltransferase</keyword>
<dbReference type="InterPro" id="IPR050951">
    <property type="entry name" value="Retrovirus_Pol_polyprotein"/>
</dbReference>
<dbReference type="InterPro" id="IPR041373">
    <property type="entry name" value="RT_RNaseH"/>
</dbReference>
<evidence type="ECO:0000256" key="5">
    <source>
        <dbReference type="ARBA" id="ARBA00022801"/>
    </source>
</evidence>
<reference evidence="9" key="1">
    <citation type="submission" date="2018-11" db="EMBL/GenBank/DDBJ databases">
        <authorList>
            <person name="Alioto T."/>
            <person name="Alioto T."/>
        </authorList>
    </citation>
    <scope>NUCLEOTIDE SEQUENCE</scope>
</reference>
<feature type="region of interest" description="Disordered" evidence="7">
    <location>
        <begin position="439"/>
        <end position="471"/>
    </location>
</feature>
<evidence type="ECO:0000256" key="2">
    <source>
        <dbReference type="ARBA" id="ARBA00022695"/>
    </source>
</evidence>
<keyword evidence="5" id="KW-0378">Hydrolase</keyword>
<dbReference type="SUPFAM" id="SSF56672">
    <property type="entry name" value="DNA/RNA polymerases"/>
    <property type="match status" value="1"/>
</dbReference>
<gene>
    <name evidence="9" type="ORF">MGAL_10B066853</name>
</gene>
<evidence type="ECO:0000256" key="4">
    <source>
        <dbReference type="ARBA" id="ARBA00022759"/>
    </source>
</evidence>
<dbReference type="InterPro" id="IPR043502">
    <property type="entry name" value="DNA/RNA_pol_sf"/>
</dbReference>
<name>A0A8B6CKB0_MYTGA</name>
<feature type="domain" description="Reverse transcriptase RNase H-like" evidence="8">
    <location>
        <begin position="252"/>
        <end position="353"/>
    </location>
</feature>
<evidence type="ECO:0000256" key="7">
    <source>
        <dbReference type="SAM" id="MobiDB-lite"/>
    </source>
</evidence>
<keyword evidence="1" id="KW-0808">Transferase</keyword>
<evidence type="ECO:0000256" key="6">
    <source>
        <dbReference type="ARBA" id="ARBA00022918"/>
    </source>
</evidence>